<feature type="domain" description="NADH-rubredoxin oxidoreductase C-terminal" evidence="6">
    <location>
        <begin position="318"/>
        <end position="386"/>
    </location>
</feature>
<sequence length="406" mass="44490">MLKKLVIVGNGMVTGRFLDELQSRNHEQYQVTVVSAEPHGSYNRIMLSSVLSNEASVETIIQKDQDWYSHHNVTLHLGDAVTHIDRQHKTITTAKGRTIEYDHLVIATGARSAKIPAKKLDLDNIFPFRTIADTQKMINQAKQAQKAIVVGGGFLGLEAAWGLANNGVEVTLVHRGKWLLNRQLDKTAADMLQANLESRGLSFCLGNEVDSFIGEQQVQGARLKDGQQLDCDMAIVATGITPNAEIGLQAGLQGQRAINVDSFMLTSDTSISAMGECVEFQGQTFGLVDPLWRHAKTLAQRLCQSDGDVEPFVNAPIATKLKISGINLYSAGLVAASHDNQHEVIIKDAKQNIYRKLIIESGKIKGIVLFGDVRSGAWYFDLLQQQQDVTALLPNILFGQEYASAA</sequence>
<dbReference type="KEGG" id="cate:C2869_18710"/>
<dbReference type="Pfam" id="PF18267">
    <property type="entry name" value="Rubredoxin_C"/>
    <property type="match status" value="1"/>
</dbReference>
<gene>
    <name evidence="7" type="ORF">C2869_18710</name>
</gene>
<dbReference type="SUPFAM" id="SSF51905">
    <property type="entry name" value="FAD/NAD(P)-binding domain"/>
    <property type="match status" value="2"/>
</dbReference>
<dbReference type="InterPro" id="IPR023753">
    <property type="entry name" value="FAD/NAD-binding_dom"/>
</dbReference>
<keyword evidence="4" id="KW-0274">FAD</keyword>
<dbReference type="AlphaFoldDB" id="A0A2S0VVV8"/>
<evidence type="ECO:0000313" key="7">
    <source>
        <dbReference type="EMBL" id="AWB68313.1"/>
    </source>
</evidence>
<dbReference type="PRINTS" id="PR00368">
    <property type="entry name" value="FADPNR"/>
</dbReference>
<comment type="cofactor">
    <cofactor evidence="1">
        <name>FAD</name>
        <dbReference type="ChEBI" id="CHEBI:57692"/>
    </cofactor>
</comment>
<dbReference type="PANTHER" id="PTHR43429">
    <property type="entry name" value="PYRIDINE NUCLEOTIDE-DISULFIDE OXIDOREDUCTASE DOMAIN-CONTAINING"/>
    <property type="match status" value="1"/>
</dbReference>
<dbReference type="EMBL" id="CP026604">
    <property type="protein sequence ID" value="AWB68313.1"/>
    <property type="molecule type" value="Genomic_DNA"/>
</dbReference>
<dbReference type="InterPro" id="IPR050260">
    <property type="entry name" value="FAD-bd_OxRdtase"/>
</dbReference>
<evidence type="ECO:0000256" key="4">
    <source>
        <dbReference type="ARBA" id="ARBA00022827"/>
    </source>
</evidence>
<name>A0A2S0VVV8_9ALTE</name>
<proteinExistence type="inferred from homology"/>
<dbReference type="Proteomes" id="UP000244441">
    <property type="component" value="Chromosome"/>
</dbReference>
<dbReference type="PANTHER" id="PTHR43429:SF3">
    <property type="entry name" value="NITRITE REDUCTASE [NAD(P)H]"/>
    <property type="match status" value="1"/>
</dbReference>
<evidence type="ECO:0000256" key="3">
    <source>
        <dbReference type="ARBA" id="ARBA00022630"/>
    </source>
</evidence>
<keyword evidence="8" id="KW-1185">Reference proteome</keyword>
<dbReference type="Pfam" id="PF07992">
    <property type="entry name" value="Pyr_redox_2"/>
    <property type="match status" value="1"/>
</dbReference>
<organism evidence="7 8">
    <name type="scientific">Saccharobesus litoralis</name>
    <dbReference type="NCBI Taxonomy" id="2172099"/>
    <lineage>
        <taxon>Bacteria</taxon>
        <taxon>Pseudomonadati</taxon>
        <taxon>Pseudomonadota</taxon>
        <taxon>Gammaproteobacteria</taxon>
        <taxon>Alteromonadales</taxon>
        <taxon>Alteromonadaceae</taxon>
        <taxon>Saccharobesus</taxon>
    </lineage>
</organism>
<evidence type="ECO:0000259" key="6">
    <source>
        <dbReference type="Pfam" id="PF18267"/>
    </source>
</evidence>
<dbReference type="GO" id="GO:0016491">
    <property type="term" value="F:oxidoreductase activity"/>
    <property type="evidence" value="ECO:0007669"/>
    <property type="project" value="InterPro"/>
</dbReference>
<protein>
    <submittedName>
        <fullName evidence="7">NAD(P)/FAD-dependent oxidoreductase</fullName>
    </submittedName>
</protein>
<dbReference type="Gene3D" id="3.50.50.60">
    <property type="entry name" value="FAD/NAD(P)-binding domain"/>
    <property type="match status" value="2"/>
</dbReference>
<dbReference type="PRINTS" id="PR00411">
    <property type="entry name" value="PNDRDTASEI"/>
</dbReference>
<comment type="similarity">
    <text evidence="2">Belongs to the FAD-dependent oxidoreductase family.</text>
</comment>
<evidence type="ECO:0000256" key="2">
    <source>
        <dbReference type="ARBA" id="ARBA00006442"/>
    </source>
</evidence>
<dbReference type="InterPro" id="IPR036188">
    <property type="entry name" value="FAD/NAD-bd_sf"/>
</dbReference>
<reference evidence="7 8" key="1">
    <citation type="submission" date="2018-01" db="EMBL/GenBank/DDBJ databases">
        <title>Genome sequence of a Cantenovulum-like bacteria.</title>
        <authorList>
            <person name="Tan W.R."/>
            <person name="Lau N.-S."/>
            <person name="Go F."/>
            <person name="Amirul A.-A.A."/>
        </authorList>
    </citation>
    <scope>NUCLEOTIDE SEQUENCE [LARGE SCALE GENOMIC DNA]</scope>
    <source>
        <strain evidence="7 8">CCB-QB4</strain>
    </source>
</reference>
<evidence type="ECO:0000313" key="8">
    <source>
        <dbReference type="Proteomes" id="UP000244441"/>
    </source>
</evidence>
<dbReference type="InterPro" id="IPR041575">
    <property type="entry name" value="Rubredoxin_C"/>
</dbReference>
<dbReference type="Gene3D" id="3.30.390.30">
    <property type="match status" value="1"/>
</dbReference>
<dbReference type="OrthoDB" id="9768666at2"/>
<feature type="domain" description="FAD/NAD(P)-binding" evidence="5">
    <location>
        <begin position="4"/>
        <end position="281"/>
    </location>
</feature>
<dbReference type="RefSeq" id="WP_108604376.1">
    <property type="nucleotide sequence ID" value="NZ_CP026604.1"/>
</dbReference>
<evidence type="ECO:0000256" key="1">
    <source>
        <dbReference type="ARBA" id="ARBA00001974"/>
    </source>
</evidence>
<dbReference type="InterPro" id="IPR016156">
    <property type="entry name" value="FAD/NAD-linked_Rdtase_dimer_sf"/>
</dbReference>
<accession>A0A2S0VVV8</accession>
<keyword evidence="3" id="KW-0285">Flavoprotein</keyword>
<evidence type="ECO:0000259" key="5">
    <source>
        <dbReference type="Pfam" id="PF07992"/>
    </source>
</evidence>